<dbReference type="EMBL" id="JAVHNQ010000001">
    <property type="protein sequence ID" value="KAK6359033.1"/>
    <property type="molecule type" value="Genomic_DNA"/>
</dbReference>
<evidence type="ECO:0000256" key="1">
    <source>
        <dbReference type="SAM" id="MobiDB-lite"/>
    </source>
</evidence>
<feature type="region of interest" description="Disordered" evidence="1">
    <location>
        <begin position="1"/>
        <end position="122"/>
    </location>
</feature>
<sequence length="283" mass="31881">MNPSRHPSQRPSRSGHQGRTSPETEAQRRHNQGANQMHSQAENPNDPYYNLQDYSMYSAHPSGGWSPTTTRTDPRLTSNDSRTHPSAFDDTQIYDPHTGNSYPLDTMGATHPPNAPPPPPYSRYPEAQSDFDPEYPTWAQEHSSDFYNDEGTPATGHGTNTTMYGGFAAAAAAFESEARAFNASNHSGQSSRAIRRLTRFQNAQRIFNIISRASQSLLRRLASLPVECWPVDFLDQLALTPEAVDDLFDRMERVSHAPRIRNTQGRCLLTQVFWRLDNYRKGI</sequence>
<protein>
    <submittedName>
        <fullName evidence="2">Uncharacterized protein</fullName>
    </submittedName>
</protein>
<comment type="caution">
    <text evidence="2">The sequence shown here is derived from an EMBL/GenBank/DDBJ whole genome shotgun (WGS) entry which is preliminary data.</text>
</comment>
<name>A0AAV9VB03_9PEZI</name>
<keyword evidence="3" id="KW-1185">Reference proteome</keyword>
<feature type="compositionally biased region" description="Low complexity" evidence="1">
    <location>
        <begin position="1"/>
        <end position="14"/>
    </location>
</feature>
<feature type="compositionally biased region" description="Polar residues" evidence="1">
    <location>
        <begin position="32"/>
        <end position="43"/>
    </location>
</feature>
<reference evidence="2 3" key="1">
    <citation type="submission" date="2019-10" db="EMBL/GenBank/DDBJ databases">
        <authorList>
            <person name="Palmer J.M."/>
        </authorList>
    </citation>
    <scope>NUCLEOTIDE SEQUENCE [LARGE SCALE GENOMIC DNA]</scope>
    <source>
        <strain evidence="2 3">TWF696</strain>
    </source>
</reference>
<dbReference type="Proteomes" id="UP001375240">
    <property type="component" value="Unassembled WGS sequence"/>
</dbReference>
<evidence type="ECO:0000313" key="3">
    <source>
        <dbReference type="Proteomes" id="UP001375240"/>
    </source>
</evidence>
<gene>
    <name evidence="2" type="ORF">TWF696_000204</name>
</gene>
<proteinExistence type="predicted"/>
<feature type="compositionally biased region" description="Pro residues" evidence="1">
    <location>
        <begin position="113"/>
        <end position="122"/>
    </location>
</feature>
<accession>A0AAV9VB03</accession>
<feature type="compositionally biased region" description="Polar residues" evidence="1">
    <location>
        <begin position="65"/>
        <end position="80"/>
    </location>
</feature>
<evidence type="ECO:0000313" key="2">
    <source>
        <dbReference type="EMBL" id="KAK6359033.1"/>
    </source>
</evidence>
<organism evidence="2 3">
    <name type="scientific">Orbilia brochopaga</name>
    <dbReference type="NCBI Taxonomy" id="3140254"/>
    <lineage>
        <taxon>Eukaryota</taxon>
        <taxon>Fungi</taxon>
        <taxon>Dikarya</taxon>
        <taxon>Ascomycota</taxon>
        <taxon>Pezizomycotina</taxon>
        <taxon>Orbiliomycetes</taxon>
        <taxon>Orbiliales</taxon>
        <taxon>Orbiliaceae</taxon>
        <taxon>Orbilia</taxon>
    </lineage>
</organism>
<feature type="compositionally biased region" description="Polar residues" evidence="1">
    <location>
        <begin position="15"/>
        <end position="24"/>
    </location>
</feature>
<dbReference type="AlphaFoldDB" id="A0AAV9VB03"/>